<dbReference type="CDD" id="cd00082">
    <property type="entry name" value="HisKA"/>
    <property type="match status" value="1"/>
</dbReference>
<evidence type="ECO:0000256" key="2">
    <source>
        <dbReference type="ARBA" id="ARBA00012438"/>
    </source>
</evidence>
<keyword evidence="7" id="KW-0732">Signal</keyword>
<feature type="signal peptide" evidence="7">
    <location>
        <begin position="1"/>
        <end position="22"/>
    </location>
</feature>
<dbReference type="Gene3D" id="1.10.287.130">
    <property type="match status" value="1"/>
</dbReference>
<comment type="caution">
    <text evidence="11">The sequence shown here is derived from an EMBL/GenBank/DDBJ whole genome shotgun (WGS) entry which is preliminary data.</text>
</comment>
<feature type="chain" id="PRO_5026112773" description="histidine kinase" evidence="7">
    <location>
        <begin position="23"/>
        <end position="1378"/>
    </location>
</feature>
<dbReference type="CDD" id="cd17574">
    <property type="entry name" value="REC_OmpR"/>
    <property type="match status" value="1"/>
</dbReference>
<evidence type="ECO:0000313" key="11">
    <source>
        <dbReference type="EMBL" id="MWB93120.1"/>
    </source>
</evidence>
<feature type="domain" description="Response regulatory" evidence="10">
    <location>
        <begin position="1133"/>
        <end position="1248"/>
    </location>
</feature>
<dbReference type="InterPro" id="IPR036097">
    <property type="entry name" value="HisK_dim/P_sf"/>
</dbReference>
<dbReference type="Pfam" id="PF07494">
    <property type="entry name" value="Reg_prop"/>
    <property type="match status" value="3"/>
</dbReference>
<dbReference type="FunFam" id="2.60.40.10:FF:000791">
    <property type="entry name" value="Two-component system sensor histidine kinase/response regulator"/>
    <property type="match status" value="1"/>
</dbReference>
<evidence type="ECO:0000256" key="6">
    <source>
        <dbReference type="PROSITE-ProRule" id="PRU00169"/>
    </source>
</evidence>
<dbReference type="Pfam" id="PF00072">
    <property type="entry name" value="Response_reg"/>
    <property type="match status" value="1"/>
</dbReference>
<dbReference type="Pfam" id="PF02518">
    <property type="entry name" value="HATPase_c"/>
    <property type="match status" value="1"/>
</dbReference>
<dbReference type="SUPFAM" id="SSF63829">
    <property type="entry name" value="Calcium-dependent phosphotriesterase"/>
    <property type="match status" value="2"/>
</dbReference>
<dbReference type="SUPFAM" id="SSF55874">
    <property type="entry name" value="ATPase domain of HSP90 chaperone/DNA topoisomerase II/histidine kinase"/>
    <property type="match status" value="1"/>
</dbReference>
<evidence type="ECO:0000256" key="5">
    <source>
        <dbReference type="ARBA" id="ARBA00023163"/>
    </source>
</evidence>
<dbReference type="InterPro" id="IPR011123">
    <property type="entry name" value="Y_Y_Y"/>
</dbReference>
<dbReference type="SUPFAM" id="SSF47384">
    <property type="entry name" value="Homodimeric domain of signal transducing histidine kinase"/>
    <property type="match status" value="1"/>
</dbReference>
<feature type="domain" description="Histidine kinase" evidence="9">
    <location>
        <begin position="857"/>
        <end position="1090"/>
    </location>
</feature>
<dbReference type="PRINTS" id="PR00344">
    <property type="entry name" value="BCTRLSENSOR"/>
</dbReference>
<dbReference type="Proteomes" id="UP000471501">
    <property type="component" value="Unassembled WGS sequence"/>
</dbReference>
<dbReference type="InterPro" id="IPR005467">
    <property type="entry name" value="His_kinase_dom"/>
</dbReference>
<evidence type="ECO:0000256" key="7">
    <source>
        <dbReference type="SAM" id="SignalP"/>
    </source>
</evidence>
<protein>
    <recommendedName>
        <fullName evidence="2">histidine kinase</fullName>
        <ecNumber evidence="2">2.7.13.3</ecNumber>
    </recommendedName>
</protein>
<keyword evidence="12" id="KW-1185">Reference proteome</keyword>
<sequence length="1378" mass="157576">MCTKNCLRFIGVLFLIVNSLFSQNTFENYQFRIVDKENSKSGIYTITQDQFGIIWLGTNGAGLYKYDGVNYVAYEQNSKVTNSINSNLIYATYVDTRNRLWVGTDEGLCLYNRNLNSFENINLQKKIKKDENVISVKSIIEDTSGNLYLGTFNNGLLKLNTETHEITRLKLDVPDATNYLINCLVKDKKGTIYLGTNSGLKVVDPLKNEVKKVNIGNDNSLLSGTIISMYFDSSQNLWIGNGFKGLVKVELYSKVKKALSYPITKKRIMSILATDSKTILCATENDGLIIVNDQGVVQKKYVNSKFNSRSLSSNSVWSLFLDKEKRIWLGYYNKGLGIFDKINSKVNIIESLAGNPQSLQTNCVTGIAKDKEGQLWLSMEGGGVDIYNPRTKTFKHITKSDPTYYSGLTNDNITNVYIDKKQNVWLSSWNEGIFILKKGSRNFINYSTKNTPNLVSDNIMSVSEDSRGVMWIATFSKGLHYYTPSDGKFHHCNSKPFYTNGIVNSDIRKVMVDSDDVVWVGSTTGLYKVTTKDFISFSVTPFRDKMSEKYKNHKSTHTINTLYEAKNKEIWIGTDGAGLFSYNKKNDKLKWYINFNGLNEKSISAIVESNNGNIWLSGKKGITKLDLKNNTTLNYSTYDGLLGNDFNNNSVLKDENGMLYFGGYEGLNYFNPANIVKSKKQLPVYLTDLKLFNKSVGPLEKKSPLVKVISQTKKIILRHDQSVFTIDFIAINYSFPARNEFAYYLEGFEDSWNYVGNKRSATYTNLAPGNYVFKLKTSEKNGVWSQNPLELKIEILPPWWKTSFAYLFYTLLLLAAGYFANEYYQNRFKQKQMIQFEKEKAIQIEKLNNKKLQFFTNISHEFRTPLTLILNPLGDIMKNNSQELPNGVLSKLQTIQKSSDRLSRLINELMDFNQLQFNKMTLKLQLLDVVGFTKEMVSYFDEEALSRGIQLQFESNKTLLKDWIDPKMFEKIIFNVISNAFKVTPDNGKINIKIAFNDNLKHFPLISETHTNPYFEIIIEDTGAGLEKKDIKRIFDRFYQVNNLNKAYYGSTGIGLEVVRGFVEMHKGIIEVESELGVGTTFKLLFPMGKEFFNENEISFEEFKKDKKISFTPIVEKAETEGEEEEKHDRIYTILIVEDNVELRNYLKNELKKEYKVLVAENGKVGLELALQKLPDLILTDVIMPVMNGLDLCKNIKADIKTSHIPLMMLSAKALIKDKLEGIDSGADMYLSKPFDMDILRSSLVQLINSRQIMFNKFYNGITANAKEKTTTLDNEFIKNALNYIHENISETDLSVEVLASKVFLSRSQLYRKIKTLTGVSVNEFIRNIRLEKANELIELGNDNITEISYKMGFSSPSYFTKCYKEKYGYLPTHNNKK</sequence>
<dbReference type="SUPFAM" id="SSF46689">
    <property type="entry name" value="Homeodomain-like"/>
    <property type="match status" value="1"/>
</dbReference>
<dbReference type="GO" id="GO:0003700">
    <property type="term" value="F:DNA-binding transcription factor activity"/>
    <property type="evidence" value="ECO:0007669"/>
    <property type="project" value="InterPro"/>
</dbReference>
<name>A0A6I4NF13_9FLAO</name>
<dbReference type="InterPro" id="IPR013783">
    <property type="entry name" value="Ig-like_fold"/>
</dbReference>
<dbReference type="GO" id="GO:0000155">
    <property type="term" value="F:phosphorelay sensor kinase activity"/>
    <property type="evidence" value="ECO:0007669"/>
    <property type="project" value="InterPro"/>
</dbReference>
<dbReference type="Gene3D" id="3.40.50.2300">
    <property type="match status" value="1"/>
</dbReference>
<feature type="modified residue" description="4-aspartylphosphate" evidence="6">
    <location>
        <position position="1181"/>
    </location>
</feature>
<dbReference type="SMART" id="SM00387">
    <property type="entry name" value="HATPase_c"/>
    <property type="match status" value="1"/>
</dbReference>
<accession>A0A6I4NF13</accession>
<dbReference type="SMART" id="SM00448">
    <property type="entry name" value="REC"/>
    <property type="match status" value="1"/>
</dbReference>
<evidence type="ECO:0000256" key="3">
    <source>
        <dbReference type="ARBA" id="ARBA00022553"/>
    </source>
</evidence>
<gene>
    <name evidence="11" type="ORF">GON26_02010</name>
</gene>
<evidence type="ECO:0000256" key="4">
    <source>
        <dbReference type="ARBA" id="ARBA00023015"/>
    </source>
</evidence>
<dbReference type="Gene3D" id="2.130.10.10">
    <property type="entry name" value="YVTN repeat-like/Quinoprotein amine dehydrogenase"/>
    <property type="match status" value="2"/>
</dbReference>
<dbReference type="InterPro" id="IPR011006">
    <property type="entry name" value="CheY-like_superfamily"/>
</dbReference>
<evidence type="ECO:0000259" key="9">
    <source>
        <dbReference type="PROSITE" id="PS50109"/>
    </source>
</evidence>
<feature type="domain" description="HTH araC/xylS-type" evidence="8">
    <location>
        <begin position="1279"/>
        <end position="1378"/>
    </location>
</feature>
<keyword evidence="3 6" id="KW-0597">Phosphoprotein</keyword>
<evidence type="ECO:0000259" key="10">
    <source>
        <dbReference type="PROSITE" id="PS50110"/>
    </source>
</evidence>
<dbReference type="InterPro" id="IPR036890">
    <property type="entry name" value="HATPase_C_sf"/>
</dbReference>
<dbReference type="Gene3D" id="2.60.40.10">
    <property type="entry name" value="Immunoglobulins"/>
    <property type="match status" value="1"/>
</dbReference>
<organism evidence="11 12">
    <name type="scientific">Flavobacterium hydrocarbonoxydans</name>
    <dbReference type="NCBI Taxonomy" id="2683249"/>
    <lineage>
        <taxon>Bacteria</taxon>
        <taxon>Pseudomonadati</taxon>
        <taxon>Bacteroidota</taxon>
        <taxon>Flavobacteriia</taxon>
        <taxon>Flavobacteriales</taxon>
        <taxon>Flavobacteriaceae</taxon>
        <taxon>Flavobacterium</taxon>
    </lineage>
</organism>
<dbReference type="InterPro" id="IPR003661">
    <property type="entry name" value="HisK_dim/P_dom"/>
</dbReference>
<dbReference type="InterPro" id="IPR009057">
    <property type="entry name" value="Homeodomain-like_sf"/>
</dbReference>
<evidence type="ECO:0000259" key="8">
    <source>
        <dbReference type="PROSITE" id="PS01124"/>
    </source>
</evidence>
<dbReference type="Pfam" id="PF12833">
    <property type="entry name" value="HTH_18"/>
    <property type="match status" value="1"/>
</dbReference>
<keyword evidence="4" id="KW-0805">Transcription regulation</keyword>
<dbReference type="InterPro" id="IPR011110">
    <property type="entry name" value="Reg_prop"/>
</dbReference>
<dbReference type="InterPro" id="IPR001789">
    <property type="entry name" value="Sig_transdc_resp-reg_receiver"/>
</dbReference>
<dbReference type="SUPFAM" id="SSF52172">
    <property type="entry name" value="CheY-like"/>
    <property type="match status" value="1"/>
</dbReference>
<dbReference type="EMBL" id="WSTB01000001">
    <property type="protein sequence ID" value="MWB93120.1"/>
    <property type="molecule type" value="Genomic_DNA"/>
</dbReference>
<dbReference type="InterPro" id="IPR003594">
    <property type="entry name" value="HATPase_dom"/>
</dbReference>
<comment type="catalytic activity">
    <reaction evidence="1">
        <text>ATP + protein L-histidine = ADP + protein N-phospho-L-histidine.</text>
        <dbReference type="EC" id="2.7.13.3"/>
    </reaction>
</comment>
<dbReference type="PROSITE" id="PS01124">
    <property type="entry name" value="HTH_ARAC_FAMILY_2"/>
    <property type="match status" value="1"/>
</dbReference>
<dbReference type="SMART" id="SM00342">
    <property type="entry name" value="HTH_ARAC"/>
    <property type="match status" value="1"/>
</dbReference>
<dbReference type="Gene3D" id="1.10.10.60">
    <property type="entry name" value="Homeodomain-like"/>
    <property type="match status" value="2"/>
</dbReference>
<dbReference type="Gene3D" id="3.30.565.10">
    <property type="entry name" value="Histidine kinase-like ATPase, C-terminal domain"/>
    <property type="match status" value="1"/>
</dbReference>
<dbReference type="SMART" id="SM00388">
    <property type="entry name" value="HisKA"/>
    <property type="match status" value="1"/>
</dbReference>
<dbReference type="Pfam" id="PF07495">
    <property type="entry name" value="Y_Y_Y"/>
    <property type="match status" value="1"/>
</dbReference>
<dbReference type="PANTHER" id="PTHR43547:SF2">
    <property type="entry name" value="HYBRID SIGNAL TRANSDUCTION HISTIDINE KINASE C"/>
    <property type="match status" value="1"/>
</dbReference>
<dbReference type="PROSITE" id="PS50110">
    <property type="entry name" value="RESPONSE_REGULATORY"/>
    <property type="match status" value="1"/>
</dbReference>
<dbReference type="GO" id="GO:0043565">
    <property type="term" value="F:sequence-specific DNA binding"/>
    <property type="evidence" value="ECO:0007669"/>
    <property type="project" value="InterPro"/>
</dbReference>
<dbReference type="PROSITE" id="PS50109">
    <property type="entry name" value="HIS_KIN"/>
    <property type="match status" value="1"/>
</dbReference>
<dbReference type="InterPro" id="IPR004358">
    <property type="entry name" value="Sig_transdc_His_kin-like_C"/>
</dbReference>
<dbReference type="InterPro" id="IPR015943">
    <property type="entry name" value="WD40/YVTN_repeat-like_dom_sf"/>
</dbReference>
<keyword evidence="5" id="KW-0804">Transcription</keyword>
<dbReference type="PANTHER" id="PTHR43547">
    <property type="entry name" value="TWO-COMPONENT HISTIDINE KINASE"/>
    <property type="match status" value="1"/>
</dbReference>
<dbReference type="EC" id="2.7.13.3" evidence="2"/>
<evidence type="ECO:0000313" key="12">
    <source>
        <dbReference type="Proteomes" id="UP000471501"/>
    </source>
</evidence>
<dbReference type="RefSeq" id="WP_160373038.1">
    <property type="nucleotide sequence ID" value="NZ_WSTB01000001.1"/>
</dbReference>
<proteinExistence type="predicted"/>
<dbReference type="Pfam" id="PF00512">
    <property type="entry name" value="HisKA"/>
    <property type="match status" value="1"/>
</dbReference>
<reference evidence="11 12" key="1">
    <citation type="submission" date="2019-12" db="EMBL/GenBank/DDBJ databases">
        <authorList>
            <person name="Kim Y.S."/>
        </authorList>
    </citation>
    <scope>NUCLEOTIDE SEQUENCE [LARGE SCALE GENOMIC DNA]</scope>
    <source>
        <strain evidence="11 12">GA093</strain>
    </source>
</reference>
<dbReference type="InterPro" id="IPR018060">
    <property type="entry name" value="HTH_AraC"/>
</dbReference>
<evidence type="ECO:0000256" key="1">
    <source>
        <dbReference type="ARBA" id="ARBA00000085"/>
    </source>
</evidence>